<keyword evidence="2" id="KW-1185">Reference proteome</keyword>
<reference evidence="1 2" key="1">
    <citation type="submission" date="2019-08" db="EMBL/GenBank/DDBJ databases">
        <title>Amphibian skin-associated Pigmentiphaga: genome sequence and occurrence across geography and hosts.</title>
        <authorList>
            <person name="Bletz M.C."/>
            <person name="Bunk B."/>
            <person name="Sproeer C."/>
            <person name="Biwer P."/>
            <person name="Reiter S."/>
            <person name="Rabemananjara F.C.E."/>
            <person name="Schulz S."/>
            <person name="Overmann J."/>
            <person name="Vences M."/>
        </authorList>
    </citation>
    <scope>NUCLEOTIDE SEQUENCE [LARGE SCALE GENOMIC DNA]</scope>
    <source>
        <strain evidence="1 2">Mada1488</strain>
    </source>
</reference>
<gene>
    <name evidence="1" type="ORF">FXN63_17625</name>
</gene>
<dbReference type="KEGG" id="pacr:FXN63_17625"/>
<dbReference type="Pfam" id="PF13663">
    <property type="entry name" value="DUF4148"/>
    <property type="match status" value="1"/>
</dbReference>
<accession>A0A5C0B0P6</accession>
<proteinExistence type="predicted"/>
<protein>
    <submittedName>
        <fullName evidence="1">DUF4148 domain-containing protein</fullName>
    </submittedName>
</protein>
<evidence type="ECO:0000313" key="1">
    <source>
        <dbReference type="EMBL" id="QEI07454.1"/>
    </source>
</evidence>
<sequence length="143" mass="15288">MVSSIAWRKPRYWRAHNAAHAQTRPQIRLPRSAASPLITSGVVMKVLFPVALVAALFASSAYADEISNPADQIREQAQSVKTRAQVVSELQAARRAGAMGEVGEDVEYGQHAAVTSQLSRAQVAAEALKARIAGNVQVGELEG</sequence>
<organism evidence="1 2">
    <name type="scientific">Pigmentiphaga aceris</name>
    <dbReference type="NCBI Taxonomy" id="1940612"/>
    <lineage>
        <taxon>Bacteria</taxon>
        <taxon>Pseudomonadati</taxon>
        <taxon>Pseudomonadota</taxon>
        <taxon>Betaproteobacteria</taxon>
        <taxon>Burkholderiales</taxon>
        <taxon>Alcaligenaceae</taxon>
        <taxon>Pigmentiphaga</taxon>
    </lineage>
</organism>
<dbReference type="Proteomes" id="UP000325161">
    <property type="component" value="Chromosome"/>
</dbReference>
<dbReference type="AlphaFoldDB" id="A0A5C0B0P6"/>
<dbReference type="EMBL" id="CP043046">
    <property type="protein sequence ID" value="QEI07454.1"/>
    <property type="molecule type" value="Genomic_DNA"/>
</dbReference>
<evidence type="ECO:0000313" key="2">
    <source>
        <dbReference type="Proteomes" id="UP000325161"/>
    </source>
</evidence>
<name>A0A5C0B0P6_9BURK</name>
<dbReference type="InterPro" id="IPR025421">
    <property type="entry name" value="DUF4148"/>
</dbReference>